<dbReference type="KEGG" id="rhoz:GXP67_14295"/>
<protein>
    <submittedName>
        <fullName evidence="2">ParA family protein</fullName>
    </submittedName>
</protein>
<dbReference type="FunFam" id="3.40.50.300:FF:000285">
    <property type="entry name" value="Sporulation initiation inhibitor Soj"/>
    <property type="match status" value="1"/>
</dbReference>
<dbReference type="EMBL" id="CP048222">
    <property type="protein sequence ID" value="QHT67718.1"/>
    <property type="molecule type" value="Genomic_DNA"/>
</dbReference>
<name>A0A6C0GI96_9BACT</name>
<dbReference type="PANTHER" id="PTHR13696">
    <property type="entry name" value="P-LOOP CONTAINING NUCLEOSIDE TRIPHOSPHATE HYDROLASE"/>
    <property type="match status" value="1"/>
</dbReference>
<evidence type="ECO:0000313" key="3">
    <source>
        <dbReference type="Proteomes" id="UP000480178"/>
    </source>
</evidence>
<dbReference type="InterPro" id="IPR027417">
    <property type="entry name" value="P-loop_NTPase"/>
</dbReference>
<dbReference type="InterPro" id="IPR050678">
    <property type="entry name" value="DNA_Partitioning_ATPase"/>
</dbReference>
<evidence type="ECO:0000313" key="2">
    <source>
        <dbReference type="EMBL" id="QHT67718.1"/>
    </source>
</evidence>
<feature type="domain" description="AAA" evidence="1">
    <location>
        <begin position="2"/>
        <end position="171"/>
    </location>
</feature>
<dbReference type="SUPFAM" id="SSF52540">
    <property type="entry name" value="P-loop containing nucleoside triphosphate hydrolases"/>
    <property type="match status" value="1"/>
</dbReference>
<proteinExistence type="predicted"/>
<gene>
    <name evidence="2" type="ORF">GXP67_14295</name>
</gene>
<dbReference type="PIRSF" id="PIRSF009320">
    <property type="entry name" value="Nuc_binding_HP_1000"/>
    <property type="match status" value="1"/>
</dbReference>
<sequence>MVIALVNQKGGTGKTSSAVNLGSALASLHKKILVVDLDPQGSLTFSLGIHNTSQSLASLFLNEASAEEVMVSREEMDVIPADIRLADIEISLSQSAERAFFLRNILSNLPHYDHILIDCPPSLSLLTINALTAANQVIIPLQMEVLSIKGLHQILQTVEKVNLAFQHQLQILGVLPVMIDSRKNLNGEVLSYIKQHYPVNLFQTHIRTNVKASEAPSFGKSVIAYAPQSNSARDYMALASEIVNLHHN</sequence>
<keyword evidence="3" id="KW-1185">Reference proteome</keyword>
<reference evidence="2 3" key="1">
    <citation type="submission" date="2020-01" db="EMBL/GenBank/DDBJ databases">
        <authorList>
            <person name="Kim M.K."/>
        </authorList>
    </citation>
    <scope>NUCLEOTIDE SEQUENCE [LARGE SCALE GENOMIC DNA]</scope>
    <source>
        <strain evidence="2 3">172606-1</strain>
    </source>
</reference>
<dbReference type="Gene3D" id="3.40.50.300">
    <property type="entry name" value="P-loop containing nucleotide triphosphate hydrolases"/>
    <property type="match status" value="1"/>
</dbReference>
<dbReference type="Proteomes" id="UP000480178">
    <property type="component" value="Chromosome"/>
</dbReference>
<accession>A0A6C0GI96</accession>
<dbReference type="InterPro" id="IPR025669">
    <property type="entry name" value="AAA_dom"/>
</dbReference>
<dbReference type="AlphaFoldDB" id="A0A6C0GI96"/>
<dbReference type="PANTHER" id="PTHR13696:SF52">
    <property type="entry name" value="PARA FAMILY PROTEIN CT_582"/>
    <property type="match status" value="1"/>
</dbReference>
<dbReference type="CDD" id="cd02042">
    <property type="entry name" value="ParAB_family"/>
    <property type="match status" value="1"/>
</dbReference>
<dbReference type="RefSeq" id="WP_162443741.1">
    <property type="nucleotide sequence ID" value="NZ_CP048222.1"/>
</dbReference>
<dbReference type="Pfam" id="PF13614">
    <property type="entry name" value="AAA_31"/>
    <property type="match status" value="1"/>
</dbReference>
<evidence type="ECO:0000259" key="1">
    <source>
        <dbReference type="Pfam" id="PF13614"/>
    </source>
</evidence>
<organism evidence="2 3">
    <name type="scientific">Rhodocytophaga rosea</name>
    <dbReference type="NCBI Taxonomy" id="2704465"/>
    <lineage>
        <taxon>Bacteria</taxon>
        <taxon>Pseudomonadati</taxon>
        <taxon>Bacteroidota</taxon>
        <taxon>Cytophagia</taxon>
        <taxon>Cytophagales</taxon>
        <taxon>Rhodocytophagaceae</taxon>
        <taxon>Rhodocytophaga</taxon>
    </lineage>
</organism>